<accession>Q0F0C2</accession>
<dbReference type="SUPFAM" id="SSF52172">
    <property type="entry name" value="CheY-like"/>
    <property type="match status" value="1"/>
</dbReference>
<organism evidence="1 2">
    <name type="scientific">Mariprofundus ferrooxydans PV-1</name>
    <dbReference type="NCBI Taxonomy" id="314345"/>
    <lineage>
        <taxon>Bacteria</taxon>
        <taxon>Pseudomonadati</taxon>
        <taxon>Pseudomonadota</taxon>
        <taxon>Candidatius Mariprofundia</taxon>
        <taxon>Mariprofundales</taxon>
        <taxon>Mariprofundaceae</taxon>
        <taxon>Mariprofundus</taxon>
    </lineage>
</organism>
<evidence type="ECO:0008006" key="3">
    <source>
        <dbReference type="Google" id="ProtNLM"/>
    </source>
</evidence>
<dbReference type="HOGENOM" id="CLU_1720123_0_0_0"/>
<sequence>MSTAIYRQKFATIIAEDTPAIEQLIAWLQCRDYYCRRIDASDIMSQPSLYHSSLILTDISPSNADNLNILQYISCFSPQAALVPLCMGGNTPAMRRAREIGVAGFLYINHANGMIDFHRGFAKSMDLQEQYRHQFSGGRLPQPSQTFSMSSC</sequence>
<reference evidence="1 2" key="1">
    <citation type="submission" date="2006-09" db="EMBL/GenBank/DDBJ databases">
        <authorList>
            <person name="Emerson D."/>
            <person name="Ferriera S."/>
            <person name="Johnson J."/>
            <person name="Kravitz S."/>
            <person name="Halpern A."/>
            <person name="Remington K."/>
            <person name="Beeson K."/>
            <person name="Tran B."/>
            <person name="Rogers Y.-H."/>
            <person name="Friedman R."/>
            <person name="Venter J.C."/>
        </authorList>
    </citation>
    <scope>NUCLEOTIDE SEQUENCE [LARGE SCALE GENOMIC DNA]</scope>
    <source>
        <strain evidence="1 2">PV-1</strain>
    </source>
</reference>
<dbReference type="OrthoDB" id="10002293at2"/>
<protein>
    <recommendedName>
        <fullName evidence="3">Response regulatory domain-containing protein</fullName>
    </recommendedName>
</protein>
<dbReference type="STRING" id="314344.AL013_10710"/>
<gene>
    <name evidence="1" type="ORF">SPV1_07174</name>
</gene>
<dbReference type="EMBL" id="AATS01000004">
    <property type="protein sequence ID" value="EAU55106.1"/>
    <property type="molecule type" value="Genomic_DNA"/>
</dbReference>
<evidence type="ECO:0000313" key="2">
    <source>
        <dbReference type="Proteomes" id="UP000005297"/>
    </source>
</evidence>
<proteinExistence type="predicted"/>
<dbReference type="AlphaFoldDB" id="Q0F0C2"/>
<dbReference type="Proteomes" id="UP000005297">
    <property type="component" value="Unassembled WGS sequence"/>
</dbReference>
<dbReference type="RefSeq" id="WP_009851727.1">
    <property type="nucleotide sequence ID" value="NZ_DS022295.1"/>
</dbReference>
<evidence type="ECO:0000313" key="1">
    <source>
        <dbReference type="EMBL" id="EAU55106.1"/>
    </source>
</evidence>
<dbReference type="InParanoid" id="Q0F0C2"/>
<name>Q0F0C2_9PROT</name>
<keyword evidence="2" id="KW-1185">Reference proteome</keyword>
<dbReference type="InterPro" id="IPR011006">
    <property type="entry name" value="CheY-like_superfamily"/>
</dbReference>
<comment type="caution">
    <text evidence="1">The sequence shown here is derived from an EMBL/GenBank/DDBJ whole genome shotgun (WGS) entry which is preliminary data.</text>
</comment>